<sequence>MRKLAEYFWPVIGLAAVVGSFYLLYHEFQGESVGTEVWTNLKAIPPSDYFFAGLSTLLAYAALAWYDRIALLHLGVKHISWMFISMCSFTTYALSHNIGASVFSGAMVRYRAYSTKGLTATQVAALVVLCSYTFAFGNVVLGGLLLTYDPTMMQRLAGFLPDVFTHPHTARTVGFICLAFVGLYVAGSLMHFRPFRFGRFEILYPRPDIMLRQLFAAPLELIGAAGIIYFALPEQGNPGYIVVLGAFLLSFSAALMSHAPGGLGVFELVFINLMPDVPRLQVLAALLVWRLFYLIIPLLAALVVVALFERQKLVDKLRAAVRHEAEGPPPV</sequence>
<protein>
    <submittedName>
        <fullName evidence="2">Uncharacterized protein</fullName>
    </submittedName>
</protein>
<feature type="transmembrane region" description="Helical" evidence="1">
    <location>
        <begin position="7"/>
        <end position="25"/>
    </location>
</feature>
<name>A0AA48RDS6_9ZZZZ</name>
<reference evidence="2" key="1">
    <citation type="submission" date="2023-07" db="EMBL/GenBank/DDBJ databases">
        <authorList>
            <person name="Pelsma A.J. K."/>
        </authorList>
    </citation>
    <scope>NUCLEOTIDE SEQUENCE</scope>
</reference>
<dbReference type="AlphaFoldDB" id="A0AA48RDS6"/>
<feature type="transmembrane region" description="Helical" evidence="1">
    <location>
        <begin position="239"/>
        <end position="260"/>
    </location>
</feature>
<keyword evidence="1" id="KW-0472">Membrane</keyword>
<feature type="transmembrane region" description="Helical" evidence="1">
    <location>
        <begin position="49"/>
        <end position="67"/>
    </location>
</feature>
<organism evidence="2">
    <name type="scientific">freshwater sediment metagenome</name>
    <dbReference type="NCBI Taxonomy" id="556182"/>
    <lineage>
        <taxon>unclassified sequences</taxon>
        <taxon>metagenomes</taxon>
        <taxon>ecological metagenomes</taxon>
    </lineage>
</organism>
<dbReference type="EMBL" id="OY288114">
    <property type="protein sequence ID" value="CAJ0863101.1"/>
    <property type="molecule type" value="Genomic_DNA"/>
</dbReference>
<keyword evidence="1" id="KW-0812">Transmembrane</keyword>
<feature type="transmembrane region" description="Helical" evidence="1">
    <location>
        <begin position="210"/>
        <end position="232"/>
    </location>
</feature>
<keyword evidence="1" id="KW-1133">Transmembrane helix</keyword>
<evidence type="ECO:0000256" key="1">
    <source>
        <dbReference type="SAM" id="Phobius"/>
    </source>
</evidence>
<proteinExistence type="predicted"/>
<gene>
    <name evidence="2" type="ORF">AMST5_01550</name>
</gene>
<feature type="transmembrane region" description="Helical" evidence="1">
    <location>
        <begin position="79"/>
        <end position="103"/>
    </location>
</feature>
<feature type="transmembrane region" description="Helical" evidence="1">
    <location>
        <begin position="123"/>
        <end position="148"/>
    </location>
</feature>
<feature type="transmembrane region" description="Helical" evidence="1">
    <location>
        <begin position="169"/>
        <end position="190"/>
    </location>
</feature>
<dbReference type="GO" id="GO:0005886">
    <property type="term" value="C:plasma membrane"/>
    <property type="evidence" value="ECO:0007669"/>
    <property type="project" value="UniProtKB-SubCell"/>
</dbReference>
<accession>A0AA48RDS6</accession>
<evidence type="ECO:0000313" key="2">
    <source>
        <dbReference type="EMBL" id="CAJ0863101.1"/>
    </source>
</evidence>
<feature type="transmembrane region" description="Helical" evidence="1">
    <location>
        <begin position="280"/>
        <end position="308"/>
    </location>
</feature>